<organism evidence="1 2">
    <name type="scientific">Prunus armeniaca</name>
    <name type="common">Apricot</name>
    <name type="synonym">Armeniaca vulgaris</name>
    <dbReference type="NCBI Taxonomy" id="36596"/>
    <lineage>
        <taxon>Eukaryota</taxon>
        <taxon>Viridiplantae</taxon>
        <taxon>Streptophyta</taxon>
        <taxon>Embryophyta</taxon>
        <taxon>Tracheophyta</taxon>
        <taxon>Spermatophyta</taxon>
        <taxon>Magnoliopsida</taxon>
        <taxon>eudicotyledons</taxon>
        <taxon>Gunneridae</taxon>
        <taxon>Pentapetalae</taxon>
        <taxon>rosids</taxon>
        <taxon>fabids</taxon>
        <taxon>Rosales</taxon>
        <taxon>Rosaceae</taxon>
        <taxon>Amygdaloideae</taxon>
        <taxon>Amygdaleae</taxon>
        <taxon>Prunus</taxon>
    </lineage>
</organism>
<name>A0A6J5TID6_PRUAR</name>
<dbReference type="Proteomes" id="UP000507222">
    <property type="component" value="Unassembled WGS sequence"/>
</dbReference>
<reference evidence="1 2" key="1">
    <citation type="submission" date="2020-05" db="EMBL/GenBank/DDBJ databases">
        <authorList>
            <person name="Campoy J."/>
            <person name="Schneeberger K."/>
            <person name="Spophaly S."/>
        </authorList>
    </citation>
    <scope>NUCLEOTIDE SEQUENCE [LARGE SCALE GENOMIC DNA]</scope>
    <source>
        <strain evidence="1">PruArmRojPasFocal</strain>
    </source>
</reference>
<gene>
    <name evidence="1" type="ORF">CURHAP_LOCUS4353</name>
</gene>
<proteinExistence type="predicted"/>
<dbReference type="EMBL" id="CAEKDK010000001">
    <property type="protein sequence ID" value="CAB4263686.1"/>
    <property type="molecule type" value="Genomic_DNA"/>
</dbReference>
<accession>A0A6J5TID6</accession>
<dbReference type="AlphaFoldDB" id="A0A6J5TID6"/>
<evidence type="ECO:0000313" key="2">
    <source>
        <dbReference type="Proteomes" id="UP000507222"/>
    </source>
</evidence>
<sequence>MQVEVRSSGQAPKYSDPELFTIEIHHGVDYRYRSTTLGYMAIRGDLDVLEFLHEIPASRVHGLYITEKPEPTLLDNEASTAVFNFMRQKWREILLGKKRGQNEGTNS</sequence>
<evidence type="ECO:0000313" key="1">
    <source>
        <dbReference type="EMBL" id="CAB4263686.1"/>
    </source>
</evidence>
<protein>
    <submittedName>
        <fullName evidence="1">Uncharacterized protein</fullName>
    </submittedName>
</protein>